<keyword evidence="3" id="KW-1185">Reference proteome</keyword>
<accession>A2FXR9</accession>
<dbReference type="EMBL" id="DS114119">
    <property type="protein sequence ID" value="EAX90310.1"/>
    <property type="molecule type" value="Genomic_DNA"/>
</dbReference>
<proteinExistence type="predicted"/>
<name>A2FXR9_TRIV3</name>
<evidence type="ECO:0000313" key="2">
    <source>
        <dbReference type="EMBL" id="EAX90310.1"/>
    </source>
</evidence>
<dbReference type="Proteomes" id="UP000001542">
    <property type="component" value="Unassembled WGS sequence"/>
</dbReference>
<dbReference type="InParanoid" id="A2FXR9"/>
<feature type="coiled-coil region" evidence="1">
    <location>
        <begin position="504"/>
        <end position="531"/>
    </location>
</feature>
<evidence type="ECO:0000313" key="3">
    <source>
        <dbReference type="Proteomes" id="UP000001542"/>
    </source>
</evidence>
<gene>
    <name evidence="2" type="ORF">TVAG_446100</name>
</gene>
<dbReference type="VEuPathDB" id="TrichDB:TVAG_446100"/>
<sequence>MEVEQNCFELQKEIHKQTLLLKVLNDQIDRNQVSVTTMMKQLLISKFLFINRLTIMENCDKSQMKKFIKQLPMKTDKIEAADSFTSLDLPDDFSTVPFKSFLNSLFDSFEQFLPAFYKIDITKLPKNKSLIHPSITLLRTVFPALFAYCWADEPAKSYANQLIYWFSQILIDNKGNYADAFNNWFCHAVRGFYSCLNLLPFMRETFHEILIDFIQIYNSSDKFVAKYLLTYAETCLEKIQNNFYLLPDVLNNFYQQFFKLVDECEYITDKEVEKNNLIRILFFDCLIKPVFINLLLYGVCEIPMANEDAQYFSNIYQVFESKFKSKERLPEIDKELQQMQEFQSFNPFVVIDLINESKAKQKLPSLASFCDIVQCAHQPIFFTTKSLLILYRFIVSIQQFSDFPKSIERPIKNITEQTLDDALEDIDELPFWFPCYSMKYLGIDNIEIKKKKNNSSLYKLFSSPSIILNPNQNDVKKALQESLNLINTTTESKIKSEMLYILKNTDVTTEISNLRKEIKDVQKLLTDRKERSKLLNLFSRELSELTQLTSHSGVKIAIASSLFAEFMVYSNNHQQVAIFDKVIGLVDSFLGPASEFLGKYLLMQFTLMIKPSSKIQKKKYIKPDTDDVETELRSMVSPPINVSGILPKVLLLSKDVSTILMYGMMNGIEIPVMKCYSPPFIENPAAIAKTINEFMNDLSPEVRNKIFDERELQAIEVFLLTFLSK</sequence>
<reference evidence="2" key="1">
    <citation type="submission" date="2006-10" db="EMBL/GenBank/DDBJ databases">
        <authorList>
            <person name="Amadeo P."/>
            <person name="Zhao Q."/>
            <person name="Wortman J."/>
            <person name="Fraser-Liggett C."/>
            <person name="Carlton J."/>
        </authorList>
    </citation>
    <scope>NUCLEOTIDE SEQUENCE</scope>
    <source>
        <strain evidence="2">G3</strain>
    </source>
</reference>
<reference evidence="2" key="2">
    <citation type="journal article" date="2007" name="Science">
        <title>Draft genome sequence of the sexually transmitted pathogen Trichomonas vaginalis.</title>
        <authorList>
            <person name="Carlton J.M."/>
            <person name="Hirt R.P."/>
            <person name="Silva J.C."/>
            <person name="Delcher A.L."/>
            <person name="Schatz M."/>
            <person name="Zhao Q."/>
            <person name="Wortman J.R."/>
            <person name="Bidwell S.L."/>
            <person name="Alsmark U.C.M."/>
            <person name="Besteiro S."/>
            <person name="Sicheritz-Ponten T."/>
            <person name="Noel C.J."/>
            <person name="Dacks J.B."/>
            <person name="Foster P.G."/>
            <person name="Simillion C."/>
            <person name="Van de Peer Y."/>
            <person name="Miranda-Saavedra D."/>
            <person name="Barton G.J."/>
            <person name="Westrop G.D."/>
            <person name="Mueller S."/>
            <person name="Dessi D."/>
            <person name="Fiori P.L."/>
            <person name="Ren Q."/>
            <person name="Paulsen I."/>
            <person name="Zhang H."/>
            <person name="Bastida-Corcuera F.D."/>
            <person name="Simoes-Barbosa A."/>
            <person name="Brown M.T."/>
            <person name="Hayes R.D."/>
            <person name="Mukherjee M."/>
            <person name="Okumura C.Y."/>
            <person name="Schneider R."/>
            <person name="Smith A.J."/>
            <person name="Vanacova S."/>
            <person name="Villalvazo M."/>
            <person name="Haas B.J."/>
            <person name="Pertea M."/>
            <person name="Feldblyum T.V."/>
            <person name="Utterback T.R."/>
            <person name="Shu C.L."/>
            <person name="Osoegawa K."/>
            <person name="de Jong P.J."/>
            <person name="Hrdy I."/>
            <person name="Horvathova L."/>
            <person name="Zubacova Z."/>
            <person name="Dolezal P."/>
            <person name="Malik S.B."/>
            <person name="Logsdon J.M. Jr."/>
            <person name="Henze K."/>
            <person name="Gupta A."/>
            <person name="Wang C.C."/>
            <person name="Dunne R.L."/>
            <person name="Upcroft J.A."/>
            <person name="Upcroft P."/>
            <person name="White O."/>
            <person name="Salzberg S.L."/>
            <person name="Tang P."/>
            <person name="Chiu C.-H."/>
            <person name="Lee Y.-S."/>
            <person name="Embley T.M."/>
            <person name="Coombs G.H."/>
            <person name="Mottram J.C."/>
            <person name="Tachezy J."/>
            <person name="Fraser-Liggett C.M."/>
            <person name="Johnson P.J."/>
        </authorList>
    </citation>
    <scope>NUCLEOTIDE SEQUENCE [LARGE SCALE GENOMIC DNA]</scope>
    <source>
        <strain evidence="2">G3</strain>
    </source>
</reference>
<dbReference type="AlphaFoldDB" id="A2FXR9"/>
<dbReference type="VEuPathDB" id="TrichDB:TVAGG3_0543110"/>
<protein>
    <submittedName>
        <fullName evidence="2">Uncharacterized protein</fullName>
    </submittedName>
</protein>
<organism evidence="2 3">
    <name type="scientific">Trichomonas vaginalis (strain ATCC PRA-98 / G3)</name>
    <dbReference type="NCBI Taxonomy" id="412133"/>
    <lineage>
        <taxon>Eukaryota</taxon>
        <taxon>Metamonada</taxon>
        <taxon>Parabasalia</taxon>
        <taxon>Trichomonadida</taxon>
        <taxon>Trichomonadidae</taxon>
        <taxon>Trichomonas</taxon>
    </lineage>
</organism>
<keyword evidence="1" id="KW-0175">Coiled coil</keyword>
<evidence type="ECO:0000256" key="1">
    <source>
        <dbReference type="SAM" id="Coils"/>
    </source>
</evidence>